<evidence type="ECO:0000256" key="1">
    <source>
        <dbReference type="SAM" id="Phobius"/>
    </source>
</evidence>
<dbReference type="Proteomes" id="UP000831290">
    <property type="component" value="Chromosome"/>
</dbReference>
<dbReference type="KEGG" id="fbm:MQE35_01045"/>
<organism evidence="2 3">
    <name type="scientific">Abyssalbus ytuae</name>
    <dbReference type="NCBI Taxonomy" id="2926907"/>
    <lineage>
        <taxon>Bacteria</taxon>
        <taxon>Pseudomonadati</taxon>
        <taxon>Bacteroidota</taxon>
        <taxon>Flavobacteriia</taxon>
        <taxon>Flavobacteriales</taxon>
        <taxon>Flavobacteriaceae</taxon>
        <taxon>Abyssalbus</taxon>
    </lineage>
</organism>
<name>A0A9E6ZS85_9FLAO</name>
<dbReference type="RefSeq" id="WP_255843705.1">
    <property type="nucleotide sequence ID" value="NZ_CP094358.1"/>
</dbReference>
<keyword evidence="1" id="KW-0812">Transmembrane</keyword>
<gene>
    <name evidence="2" type="ORF">MQE35_01045</name>
</gene>
<dbReference type="EMBL" id="CP094358">
    <property type="protein sequence ID" value="UOB17898.1"/>
    <property type="molecule type" value="Genomic_DNA"/>
</dbReference>
<keyword evidence="3" id="KW-1185">Reference proteome</keyword>
<evidence type="ECO:0000313" key="3">
    <source>
        <dbReference type="Proteomes" id="UP000831290"/>
    </source>
</evidence>
<proteinExistence type="predicted"/>
<dbReference type="AlphaFoldDB" id="A0A9E6ZS85"/>
<protein>
    <submittedName>
        <fullName evidence="2">Uncharacterized protein</fullName>
    </submittedName>
</protein>
<evidence type="ECO:0000313" key="2">
    <source>
        <dbReference type="EMBL" id="UOB17898.1"/>
    </source>
</evidence>
<reference evidence="2" key="1">
    <citation type="submission" date="2022-03" db="EMBL/GenBank/DDBJ databases">
        <title>Description of Abyssus ytuae gen. nov., sp. nov., a novel member of the family Flavobacteriaceae isolated from the sediment of Mariana Trench.</title>
        <authorList>
            <person name="Zhang J."/>
            <person name="Xu X."/>
        </authorList>
    </citation>
    <scope>NUCLEOTIDE SEQUENCE</scope>
    <source>
        <strain evidence="2">MT3330</strain>
    </source>
</reference>
<sequence length="113" mass="12737">MAVLKKVKASTLMETLVASVLIVVIFMVASLILNNLFSNSIKFNTQKIENELNAIEYAVITKQLKLPYRDDYENWQISSSESKANGMNIVLLEAKNKNNGKFIKKTIVIEGEK</sequence>
<keyword evidence="1" id="KW-1133">Transmembrane helix</keyword>
<accession>A0A9E6ZS85</accession>
<feature type="transmembrane region" description="Helical" evidence="1">
    <location>
        <begin position="16"/>
        <end position="37"/>
    </location>
</feature>
<keyword evidence="1" id="KW-0472">Membrane</keyword>